<evidence type="ECO:0000313" key="1">
    <source>
        <dbReference type="EMBL" id="OGG76398.1"/>
    </source>
</evidence>
<sequence>MTRRVVPADTTAADKAQARVRKHIRRWSATLFPVRFLDADESPDPIEFVGYSVVRQDIIAKPTGCMDCPERSDACDNCKLSEGDSDDEENRELARLITPGILSRFASRSKEGAYLGQMLQAAHYHEGLHDLFFAAPPFRGARMAAELRTRERMNF</sequence>
<dbReference type="AlphaFoldDB" id="A0A1F6ES24"/>
<organism evidence="1 2">
    <name type="scientific">Candidatus Kaiserbacteria bacterium RIFCSPLOWO2_01_FULL_55_19</name>
    <dbReference type="NCBI Taxonomy" id="1798516"/>
    <lineage>
        <taxon>Bacteria</taxon>
        <taxon>Candidatus Kaiseribacteriota</taxon>
    </lineage>
</organism>
<proteinExistence type="predicted"/>
<name>A0A1F6ES24_9BACT</name>
<comment type="caution">
    <text evidence="1">The sequence shown here is derived from an EMBL/GenBank/DDBJ whole genome shotgun (WGS) entry which is preliminary data.</text>
</comment>
<evidence type="ECO:0000313" key="2">
    <source>
        <dbReference type="Proteomes" id="UP000176714"/>
    </source>
</evidence>
<dbReference type="EMBL" id="MFMD01000023">
    <property type="protein sequence ID" value="OGG76398.1"/>
    <property type="molecule type" value="Genomic_DNA"/>
</dbReference>
<reference evidence="1 2" key="1">
    <citation type="journal article" date="2016" name="Nat. Commun.">
        <title>Thousands of microbial genomes shed light on interconnected biogeochemical processes in an aquifer system.</title>
        <authorList>
            <person name="Anantharaman K."/>
            <person name="Brown C.T."/>
            <person name="Hug L.A."/>
            <person name="Sharon I."/>
            <person name="Castelle C.J."/>
            <person name="Probst A.J."/>
            <person name="Thomas B.C."/>
            <person name="Singh A."/>
            <person name="Wilkins M.J."/>
            <person name="Karaoz U."/>
            <person name="Brodie E.L."/>
            <person name="Williams K.H."/>
            <person name="Hubbard S.S."/>
            <person name="Banfield J.F."/>
        </authorList>
    </citation>
    <scope>NUCLEOTIDE SEQUENCE [LARGE SCALE GENOMIC DNA]</scope>
</reference>
<protein>
    <submittedName>
        <fullName evidence="1">Uncharacterized protein</fullName>
    </submittedName>
</protein>
<gene>
    <name evidence="1" type="ORF">A2950_00495</name>
</gene>
<dbReference type="Proteomes" id="UP000176714">
    <property type="component" value="Unassembled WGS sequence"/>
</dbReference>
<accession>A0A1F6ES24</accession>